<dbReference type="Proteomes" id="UP001223586">
    <property type="component" value="Unassembled WGS sequence"/>
</dbReference>
<reference evidence="5 6" key="1">
    <citation type="submission" date="2023-07" db="EMBL/GenBank/DDBJ databases">
        <title>Genomic Encyclopedia of Type Strains, Phase IV (KMG-IV): sequencing the most valuable type-strain genomes for metagenomic binning, comparative biology and taxonomic classification.</title>
        <authorList>
            <person name="Goeker M."/>
        </authorList>
    </citation>
    <scope>NUCLEOTIDE SEQUENCE [LARGE SCALE GENOMIC DNA]</scope>
    <source>
        <strain evidence="5 6">DSM 23837</strain>
    </source>
</reference>
<evidence type="ECO:0000256" key="2">
    <source>
        <dbReference type="ARBA" id="ARBA00022741"/>
    </source>
</evidence>
<dbReference type="PANTHER" id="PTHR42939">
    <property type="entry name" value="ABC TRANSPORTER ATP-BINDING PROTEIN ALBC-RELATED"/>
    <property type="match status" value="1"/>
</dbReference>
<comment type="caution">
    <text evidence="5">The sequence shown here is derived from an EMBL/GenBank/DDBJ whole genome shotgun (WGS) entry which is preliminary data.</text>
</comment>
<evidence type="ECO:0000256" key="3">
    <source>
        <dbReference type="ARBA" id="ARBA00022840"/>
    </source>
</evidence>
<evidence type="ECO:0000313" key="5">
    <source>
        <dbReference type="EMBL" id="MDQ0175338.1"/>
    </source>
</evidence>
<evidence type="ECO:0000256" key="1">
    <source>
        <dbReference type="ARBA" id="ARBA00022448"/>
    </source>
</evidence>
<protein>
    <submittedName>
        <fullName evidence="5">ABC-2 type transport system ATP-binding protein</fullName>
    </submittedName>
</protein>
<dbReference type="InterPro" id="IPR051782">
    <property type="entry name" value="ABC_Transporter_VariousFunc"/>
</dbReference>
<evidence type="ECO:0000259" key="4">
    <source>
        <dbReference type="PROSITE" id="PS50893"/>
    </source>
</evidence>
<dbReference type="RefSeq" id="WP_307227577.1">
    <property type="nucleotide sequence ID" value="NZ_JAUSTT010000005.1"/>
</dbReference>
<gene>
    <name evidence="5" type="ORF">J2S08_001172</name>
</gene>
<keyword evidence="2" id="KW-0547">Nucleotide-binding</keyword>
<dbReference type="Gene3D" id="3.40.50.300">
    <property type="entry name" value="P-loop containing nucleotide triphosphate hydrolases"/>
    <property type="match status" value="1"/>
</dbReference>
<evidence type="ECO:0000313" key="6">
    <source>
        <dbReference type="Proteomes" id="UP001223586"/>
    </source>
</evidence>
<dbReference type="PROSITE" id="PS50893">
    <property type="entry name" value="ABC_TRANSPORTER_2"/>
    <property type="match status" value="1"/>
</dbReference>
<dbReference type="InterPro" id="IPR003593">
    <property type="entry name" value="AAA+_ATPase"/>
</dbReference>
<keyword evidence="3 5" id="KW-0067">ATP-binding</keyword>
<dbReference type="SUPFAM" id="SSF52540">
    <property type="entry name" value="P-loop containing nucleoside triphosphate hydrolases"/>
    <property type="match status" value="1"/>
</dbReference>
<dbReference type="Pfam" id="PF00005">
    <property type="entry name" value="ABC_tran"/>
    <property type="match status" value="1"/>
</dbReference>
<dbReference type="PANTHER" id="PTHR42939:SF1">
    <property type="entry name" value="ABC TRANSPORTER ATP-BINDING PROTEIN ALBC-RELATED"/>
    <property type="match status" value="1"/>
</dbReference>
<sequence length="292" mass="33039">MILSVNQIHKSYGKEKVLKGISFTIDQPQIVALVGPNGSGKSTLLNIITNLVTADQGTVTILGKNNKNPQIFKEIAFMQDNAVLYDYLTGYDHLQFISNVQKIPKQQMLETAERIGMTDYLHKKVGNYSLGMKQHLLLTMALLNQPKLLILDEPLNGLDPTSAIKIRNLLRDLYEKGTTIMLSSHQLAEIDLVTSDILFLKDGNIIQEHIPHDEKIGYQLTVDNVHQAKKLLEANNIPVKIENNQLLLYMKDTAIHDMLQLFFEQEVKLLDIEKKMLGSEDRYQQIFGADVS</sequence>
<dbReference type="InterPro" id="IPR003439">
    <property type="entry name" value="ABC_transporter-like_ATP-bd"/>
</dbReference>
<keyword evidence="1" id="KW-0813">Transport</keyword>
<proteinExistence type="predicted"/>
<organism evidence="5 6">
    <name type="scientific">Bacillus chungangensis</name>
    <dbReference type="NCBI Taxonomy" id="587633"/>
    <lineage>
        <taxon>Bacteria</taxon>
        <taxon>Bacillati</taxon>
        <taxon>Bacillota</taxon>
        <taxon>Bacilli</taxon>
        <taxon>Bacillales</taxon>
        <taxon>Bacillaceae</taxon>
        <taxon>Bacillus</taxon>
    </lineage>
</organism>
<accession>A0ABT9WQB2</accession>
<name>A0ABT9WQB2_9BACI</name>
<dbReference type="GO" id="GO:0005524">
    <property type="term" value="F:ATP binding"/>
    <property type="evidence" value="ECO:0007669"/>
    <property type="project" value="UniProtKB-KW"/>
</dbReference>
<dbReference type="InterPro" id="IPR027417">
    <property type="entry name" value="P-loop_NTPase"/>
</dbReference>
<dbReference type="SMART" id="SM00382">
    <property type="entry name" value="AAA"/>
    <property type="match status" value="1"/>
</dbReference>
<dbReference type="EMBL" id="JAUSTT010000005">
    <property type="protein sequence ID" value="MDQ0175338.1"/>
    <property type="molecule type" value="Genomic_DNA"/>
</dbReference>
<keyword evidence="6" id="KW-1185">Reference proteome</keyword>
<feature type="domain" description="ABC transporter" evidence="4">
    <location>
        <begin position="3"/>
        <end position="227"/>
    </location>
</feature>